<name>A0A0J8G9B2_9LIST</name>
<dbReference type="RefSeq" id="WP_007473574.1">
    <property type="nucleotide sequence ID" value="NZ_KQ130616.1"/>
</dbReference>
<evidence type="ECO:0000256" key="1">
    <source>
        <dbReference type="SAM" id="Phobius"/>
    </source>
</evidence>
<keyword evidence="1" id="KW-0472">Membrane</keyword>
<dbReference type="OrthoDB" id="2616591at2"/>
<dbReference type="EMBL" id="AZHO01000021">
    <property type="protein sequence ID" value="KMT59245.1"/>
    <property type="molecule type" value="Genomic_DNA"/>
</dbReference>
<protein>
    <submittedName>
        <fullName evidence="2">Uncharacterized protein</fullName>
    </submittedName>
</protein>
<accession>A0A0J8G9B2</accession>
<keyword evidence="3" id="KW-1185">Reference proteome</keyword>
<dbReference type="Proteomes" id="UP000052258">
    <property type="component" value="Unassembled WGS sequence"/>
</dbReference>
<keyword evidence="1" id="KW-1133">Transmembrane helix</keyword>
<organism evidence="2 3">
    <name type="scientific">Listeria fleischmannii 1991</name>
    <dbReference type="NCBI Taxonomy" id="1430899"/>
    <lineage>
        <taxon>Bacteria</taxon>
        <taxon>Bacillati</taxon>
        <taxon>Bacillota</taxon>
        <taxon>Bacilli</taxon>
        <taxon>Bacillales</taxon>
        <taxon>Listeriaceae</taxon>
        <taxon>Listeria</taxon>
    </lineage>
</organism>
<dbReference type="PATRIC" id="fig|1430899.3.peg.1823"/>
<dbReference type="AlphaFoldDB" id="A0A0J8G9B2"/>
<keyword evidence="1" id="KW-0812">Transmembrane</keyword>
<proteinExistence type="predicted"/>
<gene>
    <name evidence="2" type="ORF">X560_1786</name>
</gene>
<sequence>MMSKFIQKGIITSIIIVLAIGVCYFAYQSYKKENVSNMVMVGNLVYTLTDEPSSEKEIIAELGNVKEKIGESEVPEKNFESNDLPKGTSLYSRKGGEDFPHSIIYEKDGKLFVGIETDPSQF</sequence>
<reference evidence="2 3" key="1">
    <citation type="journal article" date="2015" name="Genome Biol. Evol.">
        <title>Comparative Genomics of Listeria Sensu Lato: Genus-Wide Differences in Evolutionary Dynamics and the Progressive Gain of Complex, Potentially Pathogenicity-Related Traits through Lateral Gene Transfer.</title>
        <authorList>
            <person name="Chiara M."/>
            <person name="Caruso M."/>
            <person name="D'Erchia A.M."/>
            <person name="Manzari C."/>
            <person name="Fraccalvieri R."/>
            <person name="Goffredo E."/>
            <person name="Latorre L."/>
            <person name="Miccolupo A."/>
            <person name="Padalino I."/>
            <person name="Santagada G."/>
            <person name="Chiocco D."/>
            <person name="Pesole G."/>
            <person name="Horner D.S."/>
            <person name="Parisi A."/>
        </authorList>
    </citation>
    <scope>NUCLEOTIDE SEQUENCE [LARGE SCALE GENOMIC DNA]</scope>
    <source>
        <strain evidence="2 3">1991</strain>
    </source>
</reference>
<evidence type="ECO:0000313" key="3">
    <source>
        <dbReference type="Proteomes" id="UP000052258"/>
    </source>
</evidence>
<feature type="transmembrane region" description="Helical" evidence="1">
    <location>
        <begin position="6"/>
        <end position="27"/>
    </location>
</feature>
<comment type="caution">
    <text evidence="2">The sequence shown here is derived from an EMBL/GenBank/DDBJ whole genome shotgun (WGS) entry which is preliminary data.</text>
</comment>
<evidence type="ECO:0000313" key="2">
    <source>
        <dbReference type="EMBL" id="KMT59245.1"/>
    </source>
</evidence>